<dbReference type="Pfam" id="PF10652">
    <property type="entry name" value="DUF2480"/>
    <property type="match status" value="1"/>
</dbReference>
<gene>
    <name evidence="1" type="ORF">MKP09_19740</name>
</gene>
<name>A0ABS9SNM4_9BACT</name>
<proteinExistence type="predicted"/>
<evidence type="ECO:0000313" key="2">
    <source>
        <dbReference type="Proteomes" id="UP001202248"/>
    </source>
</evidence>
<sequence length="200" mass="23070">MEEVIRNKVAESGIITLNLEDFYPKEEIVIFDIKDYLFMEMILKEKDFREALKQHDWQQYTGKNVGITCTADAIVPLWAYMLITTYLQPIANYVAAGDVDELKKRILLKNINAININEYIDKRVVIKGCGDISIGEFAYAEITRVLLPVVKSLMYGEPCSTVPVYKKDKQESTGSHRLTQKFHFPYTSVFSVRNINQRCN</sequence>
<dbReference type="EMBL" id="JAKWBL010000004">
    <property type="protein sequence ID" value="MCH5599983.1"/>
    <property type="molecule type" value="Genomic_DNA"/>
</dbReference>
<evidence type="ECO:0000313" key="1">
    <source>
        <dbReference type="EMBL" id="MCH5599983.1"/>
    </source>
</evidence>
<dbReference type="Proteomes" id="UP001202248">
    <property type="component" value="Unassembled WGS sequence"/>
</dbReference>
<reference evidence="1 2" key="1">
    <citation type="submission" date="2022-02" db="EMBL/GenBank/DDBJ databases">
        <authorList>
            <person name="Min J."/>
        </authorList>
    </citation>
    <scope>NUCLEOTIDE SEQUENCE [LARGE SCALE GENOMIC DNA]</scope>
    <source>
        <strain evidence="1 2">GR10-1</strain>
    </source>
</reference>
<protein>
    <submittedName>
        <fullName evidence="1">DUF2480 family protein</fullName>
    </submittedName>
</protein>
<organism evidence="1 2">
    <name type="scientific">Niabella ginsengisoli</name>
    <dbReference type="NCBI Taxonomy" id="522298"/>
    <lineage>
        <taxon>Bacteria</taxon>
        <taxon>Pseudomonadati</taxon>
        <taxon>Bacteroidota</taxon>
        <taxon>Chitinophagia</taxon>
        <taxon>Chitinophagales</taxon>
        <taxon>Chitinophagaceae</taxon>
        <taxon>Niabella</taxon>
    </lineage>
</organism>
<dbReference type="InterPro" id="IPR018914">
    <property type="entry name" value="DUF2480"/>
</dbReference>
<dbReference type="RefSeq" id="WP_240832001.1">
    <property type="nucleotide sequence ID" value="NZ_JAKWBL010000004.1"/>
</dbReference>
<accession>A0ABS9SNM4</accession>
<comment type="caution">
    <text evidence="1">The sequence shown here is derived from an EMBL/GenBank/DDBJ whole genome shotgun (WGS) entry which is preliminary data.</text>
</comment>
<keyword evidence="2" id="KW-1185">Reference proteome</keyword>